<dbReference type="SUPFAM" id="SSF52317">
    <property type="entry name" value="Class I glutamine amidotransferase-like"/>
    <property type="match status" value="1"/>
</dbReference>
<accession>A0A6J7GU86</accession>
<organism evidence="1">
    <name type="scientific">freshwater metagenome</name>
    <dbReference type="NCBI Taxonomy" id="449393"/>
    <lineage>
        <taxon>unclassified sequences</taxon>
        <taxon>metagenomes</taxon>
        <taxon>ecological metagenomes</taxon>
    </lineage>
</organism>
<protein>
    <submittedName>
        <fullName evidence="1">Unannotated protein</fullName>
    </submittedName>
</protein>
<proteinExistence type="predicted"/>
<dbReference type="EMBL" id="CAFBMB010000164">
    <property type="protein sequence ID" value="CAB4910436.1"/>
    <property type="molecule type" value="Genomic_DNA"/>
</dbReference>
<reference evidence="1" key="1">
    <citation type="submission" date="2020-05" db="EMBL/GenBank/DDBJ databases">
        <authorList>
            <person name="Chiriac C."/>
            <person name="Salcher M."/>
            <person name="Ghai R."/>
            <person name="Kavagutti S V."/>
        </authorList>
    </citation>
    <scope>NUCLEOTIDE SEQUENCE</scope>
</reference>
<sequence>MTITLLHLFPRDLGASGDSGNVQTVAYRLRERGIDVSIKTFSGTEDLPESPDVVFMGNGPWAAAVRSLDVLRPHGKKLQEWARQGISFCAVGTGAEILSEKIVSPHGSPTLGLGVFPFTAHRDEARLVGYNTCESALGQIVGFSDVSSVWVRNEKASLLGHGTIGPKRMSRDDGVLMGPSIATQIGGPLLALNPHIADWIIGKVAARRKLSLAATELPTDSLATKARQVILDNMDQVFTTIAL</sequence>
<dbReference type="AlphaFoldDB" id="A0A6J7GU86"/>
<name>A0A6J7GU86_9ZZZZ</name>
<evidence type="ECO:0000313" key="1">
    <source>
        <dbReference type="EMBL" id="CAB4910436.1"/>
    </source>
</evidence>
<dbReference type="InterPro" id="IPR029062">
    <property type="entry name" value="Class_I_gatase-like"/>
</dbReference>
<gene>
    <name evidence="1" type="ORF">UFOPK3516_01464</name>
</gene>